<keyword evidence="7" id="KW-0408">Iron</keyword>
<keyword evidence="9" id="KW-0472">Membrane</keyword>
<dbReference type="PANTHER" id="PTHR24282:SF255">
    <property type="entry name" value="CYTOCHROME P450 72A11-RELATED"/>
    <property type="match status" value="1"/>
</dbReference>
<reference evidence="10 11" key="1">
    <citation type="submission" date="2013-10" db="EMBL/GenBank/DDBJ databases">
        <authorList>
            <consortium name="International Citrus Genome Consortium"/>
            <person name="Jenkins J."/>
            <person name="Schmutz J."/>
            <person name="Prochnik S."/>
            <person name="Rokhsar D."/>
            <person name="Gmitter F."/>
            <person name="Ollitrault P."/>
            <person name="Machado M."/>
            <person name="Talon M."/>
            <person name="Wincker P."/>
            <person name="Jaillon O."/>
            <person name="Morgante M."/>
        </authorList>
    </citation>
    <scope>NUCLEOTIDE SEQUENCE</scope>
    <source>
        <strain evidence="11">cv. Clemenules</strain>
    </source>
</reference>
<dbReference type="Gramene" id="ESR55555">
    <property type="protein sequence ID" value="ESR55555"/>
    <property type="gene ID" value="CICLE_v10023450mg"/>
</dbReference>
<evidence type="ECO:0000256" key="2">
    <source>
        <dbReference type="ARBA" id="ARBA00004167"/>
    </source>
</evidence>
<dbReference type="STRING" id="85681.V4TUW3"/>
<evidence type="ECO:0000256" key="8">
    <source>
        <dbReference type="ARBA" id="ARBA00023033"/>
    </source>
</evidence>
<comment type="similarity">
    <text evidence="3">Belongs to the cytochrome P450 family.</text>
</comment>
<evidence type="ECO:0000256" key="7">
    <source>
        <dbReference type="ARBA" id="ARBA00023004"/>
    </source>
</evidence>
<dbReference type="PANTHER" id="PTHR24282">
    <property type="entry name" value="CYTOCHROME P450 FAMILY MEMBER"/>
    <property type="match status" value="1"/>
</dbReference>
<dbReference type="InParanoid" id="V4TUW3"/>
<dbReference type="GO" id="GO:0016020">
    <property type="term" value="C:membrane"/>
    <property type="evidence" value="ECO:0007669"/>
    <property type="project" value="UniProtKB-SubCell"/>
</dbReference>
<dbReference type="Proteomes" id="UP000030687">
    <property type="component" value="Unassembled WGS sequence"/>
</dbReference>
<organism evidence="10 11">
    <name type="scientific">Citrus clementina</name>
    <name type="common">Clementine</name>
    <name type="synonym">Citrus deliciosa x Citrus sinensis</name>
    <dbReference type="NCBI Taxonomy" id="85681"/>
    <lineage>
        <taxon>Eukaryota</taxon>
        <taxon>Viridiplantae</taxon>
        <taxon>Streptophyta</taxon>
        <taxon>Embryophyta</taxon>
        <taxon>Tracheophyta</taxon>
        <taxon>Spermatophyta</taxon>
        <taxon>Magnoliopsida</taxon>
        <taxon>eudicotyledons</taxon>
        <taxon>Gunneridae</taxon>
        <taxon>Pentapetalae</taxon>
        <taxon>rosids</taxon>
        <taxon>malvids</taxon>
        <taxon>Sapindales</taxon>
        <taxon>Rutaceae</taxon>
        <taxon>Aurantioideae</taxon>
        <taxon>Citrus</taxon>
    </lineage>
</organism>
<evidence type="ECO:0000256" key="9">
    <source>
        <dbReference type="ARBA" id="ARBA00023136"/>
    </source>
</evidence>
<dbReference type="EMBL" id="KI536661">
    <property type="protein sequence ID" value="ESR55555.1"/>
    <property type="molecule type" value="Genomic_DNA"/>
</dbReference>
<keyword evidence="5" id="KW-0479">Metal-binding</keyword>
<evidence type="ECO:0000256" key="3">
    <source>
        <dbReference type="ARBA" id="ARBA00010617"/>
    </source>
</evidence>
<comment type="subcellular location">
    <subcellularLocation>
        <location evidence="2">Membrane</location>
        <topology evidence="2">Single-pass membrane protein</topology>
    </subcellularLocation>
</comment>
<dbReference type="GO" id="GO:0046872">
    <property type="term" value="F:metal ion binding"/>
    <property type="evidence" value="ECO:0007669"/>
    <property type="project" value="UniProtKB-KW"/>
</dbReference>
<evidence type="ECO:0000313" key="10">
    <source>
        <dbReference type="EMBL" id="ESR55555.1"/>
    </source>
</evidence>
<evidence type="ECO:0000256" key="6">
    <source>
        <dbReference type="ARBA" id="ARBA00023002"/>
    </source>
</evidence>
<evidence type="ECO:0000256" key="4">
    <source>
        <dbReference type="ARBA" id="ARBA00022617"/>
    </source>
</evidence>
<evidence type="ECO:0000313" key="11">
    <source>
        <dbReference type="Proteomes" id="UP000030687"/>
    </source>
</evidence>
<name>V4TUW3_CITCL</name>
<keyword evidence="8" id="KW-0503">Monooxygenase</keyword>
<dbReference type="Gene3D" id="1.20.120.990">
    <property type="entry name" value="Glycosyltransferase family 88, C-terminal domain"/>
    <property type="match status" value="1"/>
</dbReference>
<evidence type="ECO:0000256" key="1">
    <source>
        <dbReference type="ARBA" id="ARBA00001971"/>
    </source>
</evidence>
<protein>
    <submittedName>
        <fullName evidence="10">Uncharacterized protein</fullName>
    </submittedName>
</protein>
<dbReference type="KEGG" id="cic:CICLE_v10023450mg"/>
<proteinExistence type="inferred from homology"/>
<dbReference type="OMA" id="GCTHRDG"/>
<dbReference type="eggNOG" id="KOG0157">
    <property type="taxonomic scope" value="Eukaryota"/>
</dbReference>
<evidence type="ECO:0000256" key="5">
    <source>
        <dbReference type="ARBA" id="ARBA00022723"/>
    </source>
</evidence>
<keyword evidence="4" id="KW-0349">Heme</keyword>
<accession>V4TUW3</accession>
<comment type="cofactor">
    <cofactor evidence="1">
        <name>heme</name>
        <dbReference type="ChEBI" id="CHEBI:30413"/>
    </cofactor>
</comment>
<keyword evidence="6" id="KW-0560">Oxidoreductase</keyword>
<keyword evidence="11" id="KW-1185">Reference proteome</keyword>
<dbReference type="GO" id="GO:0004497">
    <property type="term" value="F:monooxygenase activity"/>
    <property type="evidence" value="ECO:0007669"/>
    <property type="project" value="UniProtKB-KW"/>
</dbReference>
<dbReference type="AlphaFoldDB" id="V4TUW3"/>
<gene>
    <name evidence="10" type="ORF">CICLE_v10023450mg</name>
</gene>
<dbReference type="InterPro" id="IPR050665">
    <property type="entry name" value="Cytochrome_P450_Monooxygen"/>
</dbReference>
<sequence length="145" mass="16904">MALQTACAWKILNWAWLNDPKKLEKFLRQLGFFGNSYTLIHGDMKEMAMMTTLAISKPISLLSDDNVPPILPLDHHIINKYASNEESIMFEVDMWPQIQNLRADVISRTAFGCTHRDGSRIFEILKEQIHLFTEVYHLHHIPGWR</sequence>